<dbReference type="Proteomes" id="UP000005824">
    <property type="component" value="Unassembled WGS sequence"/>
</dbReference>
<accession>B4DBF3</accession>
<dbReference type="InterPro" id="IPR011006">
    <property type="entry name" value="CheY-like_superfamily"/>
</dbReference>
<evidence type="ECO:0000313" key="1">
    <source>
        <dbReference type="EMBL" id="EDY16243.1"/>
    </source>
</evidence>
<sequence length="151" mass="17293">MLFADPALRNQQTRSELLERSLKWERLALLMNQEMDMEACGEAGDAQSALQIIRRNQLDLVVLDISLERLEWERSAQTNQSETPEKLGIRSAGEFQHFATKWIYGNDRAYGEGTGSLGRCLQDCGGLTRNLGRCRTRDVYQVLDRVPECWL</sequence>
<reference evidence="1 2" key="1">
    <citation type="journal article" date="2011" name="J. Bacteriol.">
        <title>Genome sequence of Chthoniobacter flavus Ellin428, an aerobic heterotrophic soil bacterium.</title>
        <authorList>
            <person name="Kant R."/>
            <person name="van Passel M.W."/>
            <person name="Palva A."/>
            <person name="Lucas S."/>
            <person name="Lapidus A."/>
            <person name="Glavina Del Rio T."/>
            <person name="Dalin E."/>
            <person name="Tice H."/>
            <person name="Bruce D."/>
            <person name="Goodwin L."/>
            <person name="Pitluck S."/>
            <person name="Larimer F.W."/>
            <person name="Land M.L."/>
            <person name="Hauser L."/>
            <person name="Sangwan P."/>
            <person name="de Vos W.M."/>
            <person name="Janssen P.H."/>
            <person name="Smidt H."/>
        </authorList>
    </citation>
    <scope>NUCLEOTIDE SEQUENCE [LARGE SCALE GENOMIC DNA]</scope>
    <source>
        <strain evidence="1 2">Ellin428</strain>
    </source>
</reference>
<gene>
    <name evidence="1" type="ORF">CfE428DRAFT_6244</name>
</gene>
<keyword evidence="2" id="KW-1185">Reference proteome</keyword>
<dbReference type="InParanoid" id="B4DBF3"/>
<name>B4DBF3_9BACT</name>
<dbReference type="AlphaFoldDB" id="B4DBF3"/>
<dbReference type="SUPFAM" id="SSF52172">
    <property type="entry name" value="CheY-like"/>
    <property type="match status" value="1"/>
</dbReference>
<dbReference type="EMBL" id="ABVL01000037">
    <property type="protein sequence ID" value="EDY16243.1"/>
    <property type="molecule type" value="Genomic_DNA"/>
</dbReference>
<comment type="caution">
    <text evidence="1">The sequence shown here is derived from an EMBL/GenBank/DDBJ whole genome shotgun (WGS) entry which is preliminary data.</text>
</comment>
<organism evidence="1 2">
    <name type="scientific">Chthoniobacter flavus Ellin428</name>
    <dbReference type="NCBI Taxonomy" id="497964"/>
    <lineage>
        <taxon>Bacteria</taxon>
        <taxon>Pseudomonadati</taxon>
        <taxon>Verrucomicrobiota</taxon>
        <taxon>Spartobacteria</taxon>
        <taxon>Chthoniobacterales</taxon>
        <taxon>Chthoniobacteraceae</taxon>
        <taxon>Chthoniobacter</taxon>
    </lineage>
</organism>
<dbReference type="RefSeq" id="WP_006983562.1">
    <property type="nucleotide sequence ID" value="NZ_ABVL01000037.1"/>
</dbReference>
<proteinExistence type="predicted"/>
<protein>
    <submittedName>
        <fullName evidence="1">Response regulator receiver protein</fullName>
    </submittedName>
</protein>
<evidence type="ECO:0000313" key="2">
    <source>
        <dbReference type="Proteomes" id="UP000005824"/>
    </source>
</evidence>
<dbReference type="Gene3D" id="3.40.50.2300">
    <property type="match status" value="1"/>
</dbReference>